<dbReference type="GeneID" id="87837019"/>
<feature type="region of interest" description="Disordered" evidence="1">
    <location>
        <begin position="1"/>
        <end position="89"/>
    </location>
</feature>
<evidence type="ECO:0000313" key="3">
    <source>
        <dbReference type="Proteomes" id="UP001278766"/>
    </source>
</evidence>
<dbReference type="RefSeq" id="XP_062664551.1">
    <property type="nucleotide sequence ID" value="XM_062800071.1"/>
</dbReference>
<dbReference type="Proteomes" id="UP001278766">
    <property type="component" value="Unassembled WGS sequence"/>
</dbReference>
<sequence>MHSTGSVCGERWQGPRGRRSRWALPRDKRTLGLPELSLQQAREHTAGEINSGKGRKRNRAGVGPGVTENDGRTSPINALPPAPAAPVSDGRSFLTSPACRANKKQTLTSCFIWSRKPLVPSSDLVQSSVQLFESLSFIIRPGYLPTANILYLAPYMILAGRRDGCIIKLLSLYQHCFCTFPVPFYPPSARPVDGYPRSAISGSSGLGPSVKIAAEQLPACHIVGFEPSVPV</sequence>
<dbReference type="AlphaFoldDB" id="A0AAE0LXC5"/>
<accession>A0AAE0LXC5</accession>
<dbReference type="EMBL" id="JAUEPN010000001">
    <property type="protein sequence ID" value="KAK3301037.1"/>
    <property type="molecule type" value="Genomic_DNA"/>
</dbReference>
<evidence type="ECO:0000256" key="1">
    <source>
        <dbReference type="SAM" id="MobiDB-lite"/>
    </source>
</evidence>
<gene>
    <name evidence="2" type="ORF">B0H64DRAFT_29579</name>
</gene>
<reference evidence="2" key="1">
    <citation type="journal article" date="2023" name="Mol. Phylogenet. Evol.">
        <title>Genome-scale phylogeny and comparative genomics of the fungal order Sordariales.</title>
        <authorList>
            <person name="Hensen N."/>
            <person name="Bonometti L."/>
            <person name="Westerberg I."/>
            <person name="Brannstrom I.O."/>
            <person name="Guillou S."/>
            <person name="Cros-Aarteil S."/>
            <person name="Calhoun S."/>
            <person name="Haridas S."/>
            <person name="Kuo A."/>
            <person name="Mondo S."/>
            <person name="Pangilinan J."/>
            <person name="Riley R."/>
            <person name="LaButti K."/>
            <person name="Andreopoulos B."/>
            <person name="Lipzen A."/>
            <person name="Chen C."/>
            <person name="Yan M."/>
            <person name="Daum C."/>
            <person name="Ng V."/>
            <person name="Clum A."/>
            <person name="Steindorff A."/>
            <person name="Ohm R.A."/>
            <person name="Martin F."/>
            <person name="Silar P."/>
            <person name="Natvig D.O."/>
            <person name="Lalanne C."/>
            <person name="Gautier V."/>
            <person name="Ament-Velasquez S.L."/>
            <person name="Kruys A."/>
            <person name="Hutchinson M.I."/>
            <person name="Powell A.J."/>
            <person name="Barry K."/>
            <person name="Miller A.N."/>
            <person name="Grigoriev I.V."/>
            <person name="Debuchy R."/>
            <person name="Gladieux P."/>
            <person name="Hiltunen Thoren M."/>
            <person name="Johannesson H."/>
        </authorList>
    </citation>
    <scope>NUCLEOTIDE SEQUENCE</scope>
    <source>
        <strain evidence="2">CBS 168.71</strain>
    </source>
</reference>
<organism evidence="2 3">
    <name type="scientific">Chaetomium fimeti</name>
    <dbReference type="NCBI Taxonomy" id="1854472"/>
    <lineage>
        <taxon>Eukaryota</taxon>
        <taxon>Fungi</taxon>
        <taxon>Dikarya</taxon>
        <taxon>Ascomycota</taxon>
        <taxon>Pezizomycotina</taxon>
        <taxon>Sordariomycetes</taxon>
        <taxon>Sordariomycetidae</taxon>
        <taxon>Sordariales</taxon>
        <taxon>Chaetomiaceae</taxon>
        <taxon>Chaetomium</taxon>
    </lineage>
</organism>
<reference evidence="2" key="2">
    <citation type="submission" date="2023-06" db="EMBL/GenBank/DDBJ databases">
        <authorList>
            <consortium name="Lawrence Berkeley National Laboratory"/>
            <person name="Haridas S."/>
            <person name="Hensen N."/>
            <person name="Bonometti L."/>
            <person name="Westerberg I."/>
            <person name="Brannstrom I.O."/>
            <person name="Guillou S."/>
            <person name="Cros-Aarteil S."/>
            <person name="Calhoun S."/>
            <person name="Kuo A."/>
            <person name="Mondo S."/>
            <person name="Pangilinan J."/>
            <person name="Riley R."/>
            <person name="Labutti K."/>
            <person name="Andreopoulos B."/>
            <person name="Lipzen A."/>
            <person name="Chen C."/>
            <person name="Yanf M."/>
            <person name="Daum C."/>
            <person name="Ng V."/>
            <person name="Clum A."/>
            <person name="Steindorff A."/>
            <person name="Ohm R."/>
            <person name="Martin F."/>
            <person name="Silar P."/>
            <person name="Natvig D."/>
            <person name="Lalanne C."/>
            <person name="Gautier V."/>
            <person name="Ament-Velasquez S.L."/>
            <person name="Kruys A."/>
            <person name="Hutchinson M.I."/>
            <person name="Powell A.J."/>
            <person name="Barry K."/>
            <person name="Miller A.N."/>
            <person name="Grigoriev I.V."/>
            <person name="Debuchy R."/>
            <person name="Gladieux P."/>
            <person name="Thoren M.H."/>
            <person name="Johannesson H."/>
        </authorList>
    </citation>
    <scope>NUCLEOTIDE SEQUENCE</scope>
    <source>
        <strain evidence="2">CBS 168.71</strain>
    </source>
</reference>
<protein>
    <submittedName>
        <fullName evidence="2">Uncharacterized protein</fullName>
    </submittedName>
</protein>
<proteinExistence type="predicted"/>
<name>A0AAE0LXC5_9PEZI</name>
<evidence type="ECO:0000313" key="2">
    <source>
        <dbReference type="EMBL" id="KAK3301037.1"/>
    </source>
</evidence>
<comment type="caution">
    <text evidence="2">The sequence shown here is derived from an EMBL/GenBank/DDBJ whole genome shotgun (WGS) entry which is preliminary data.</text>
</comment>
<keyword evidence="3" id="KW-1185">Reference proteome</keyword>